<dbReference type="SUPFAM" id="SSF52317">
    <property type="entry name" value="Class I glutamine amidotransferase-like"/>
    <property type="match status" value="1"/>
</dbReference>
<dbReference type="PROSITE" id="PS51273">
    <property type="entry name" value="GATASE_TYPE_1"/>
    <property type="match status" value="1"/>
</dbReference>
<proteinExistence type="predicted"/>
<feature type="domain" description="Glutamine amidotransferase" evidence="2">
    <location>
        <begin position="24"/>
        <end position="204"/>
    </location>
</feature>
<dbReference type="GO" id="GO:0000162">
    <property type="term" value="P:L-tryptophan biosynthetic process"/>
    <property type="evidence" value="ECO:0007669"/>
    <property type="project" value="TreeGrafter"/>
</dbReference>
<dbReference type="GO" id="GO:0005829">
    <property type="term" value="C:cytosol"/>
    <property type="evidence" value="ECO:0007669"/>
    <property type="project" value="TreeGrafter"/>
</dbReference>
<dbReference type="InterPro" id="IPR050472">
    <property type="entry name" value="Anth_synth/Amidotransfase"/>
</dbReference>
<organism evidence="3 4">
    <name type="scientific">Candidatus Aphodocola excrementigallinarum</name>
    <dbReference type="NCBI Taxonomy" id="2840670"/>
    <lineage>
        <taxon>Bacteria</taxon>
        <taxon>Bacillati</taxon>
        <taxon>Bacillota</taxon>
        <taxon>Bacilli</taxon>
        <taxon>Candidatus Aphodocola</taxon>
    </lineage>
</organism>
<reference evidence="3" key="1">
    <citation type="submission" date="2020-10" db="EMBL/GenBank/DDBJ databases">
        <authorList>
            <person name="Gilroy R."/>
        </authorList>
    </citation>
    <scope>NUCLEOTIDE SEQUENCE</scope>
    <source>
        <strain evidence="3">CHK193-30670</strain>
    </source>
</reference>
<dbReference type="InterPro" id="IPR017926">
    <property type="entry name" value="GATASE"/>
</dbReference>
<protein>
    <submittedName>
        <fullName evidence="3">Gamma-glutamyl-gamma-aminobutyrate hydrolase family protein</fullName>
    </submittedName>
</protein>
<name>A0A9D1LIC7_9FIRM</name>
<evidence type="ECO:0000313" key="4">
    <source>
        <dbReference type="Proteomes" id="UP000824074"/>
    </source>
</evidence>
<dbReference type="Proteomes" id="UP000824074">
    <property type="component" value="Unassembled WGS sequence"/>
</dbReference>
<sequence>MKKVVILLRLLKKEDEKDKETFGIREDVINALKNYKINYYLIPINTISNDDYDNVIEMIKMADGVVIPGGNKGGTKMEFNIIKYLYDNDIPTLGICLGHQSMGRTFGGVKRQVEVHKILNKKYAHYVNIKKDSLLYKIIRKERVLVNSRHRLIVENTNLSISAYNDEGMPEAFEDKSKKCFIGVQWHPESIMDDDNKKIFDYFISKL</sequence>
<keyword evidence="3" id="KW-0378">Hydrolase</keyword>
<dbReference type="AlphaFoldDB" id="A0A9D1LIC7"/>
<dbReference type="PANTHER" id="PTHR43418">
    <property type="entry name" value="MULTIFUNCTIONAL TRYPTOPHAN BIOSYNTHESIS PROTEIN-RELATED"/>
    <property type="match status" value="1"/>
</dbReference>
<dbReference type="PRINTS" id="PR00097">
    <property type="entry name" value="ANTSNTHASEII"/>
</dbReference>
<evidence type="ECO:0000313" key="3">
    <source>
        <dbReference type="EMBL" id="HIU40884.1"/>
    </source>
</evidence>
<dbReference type="Gene3D" id="3.40.50.880">
    <property type="match status" value="1"/>
</dbReference>
<evidence type="ECO:0000256" key="1">
    <source>
        <dbReference type="ARBA" id="ARBA00022962"/>
    </source>
</evidence>
<keyword evidence="1" id="KW-0315">Glutamine amidotransferase</keyword>
<accession>A0A9D1LIC7</accession>
<dbReference type="EMBL" id="DVMT01000064">
    <property type="protein sequence ID" value="HIU40884.1"/>
    <property type="molecule type" value="Genomic_DNA"/>
</dbReference>
<gene>
    <name evidence="3" type="ORF">IAB68_06280</name>
</gene>
<reference evidence="3" key="2">
    <citation type="journal article" date="2021" name="PeerJ">
        <title>Extensive microbial diversity within the chicken gut microbiome revealed by metagenomics and culture.</title>
        <authorList>
            <person name="Gilroy R."/>
            <person name="Ravi A."/>
            <person name="Getino M."/>
            <person name="Pursley I."/>
            <person name="Horton D.L."/>
            <person name="Alikhan N.F."/>
            <person name="Baker D."/>
            <person name="Gharbi K."/>
            <person name="Hall N."/>
            <person name="Watson M."/>
            <person name="Adriaenssens E.M."/>
            <person name="Foster-Nyarko E."/>
            <person name="Jarju S."/>
            <person name="Secka A."/>
            <person name="Antonio M."/>
            <person name="Oren A."/>
            <person name="Chaudhuri R.R."/>
            <person name="La Ragione R."/>
            <person name="Hildebrand F."/>
            <person name="Pallen M.J."/>
        </authorList>
    </citation>
    <scope>NUCLEOTIDE SEQUENCE</scope>
    <source>
        <strain evidence="3">CHK193-30670</strain>
    </source>
</reference>
<evidence type="ECO:0000259" key="2">
    <source>
        <dbReference type="Pfam" id="PF00117"/>
    </source>
</evidence>
<dbReference type="Pfam" id="PF00117">
    <property type="entry name" value="GATase"/>
    <property type="match status" value="1"/>
</dbReference>
<dbReference type="InterPro" id="IPR029062">
    <property type="entry name" value="Class_I_gatase-like"/>
</dbReference>
<dbReference type="PANTHER" id="PTHR43418:SF4">
    <property type="entry name" value="MULTIFUNCTIONAL TRYPTOPHAN BIOSYNTHESIS PROTEIN"/>
    <property type="match status" value="1"/>
</dbReference>
<dbReference type="GO" id="GO:0004049">
    <property type="term" value="F:anthranilate synthase activity"/>
    <property type="evidence" value="ECO:0007669"/>
    <property type="project" value="TreeGrafter"/>
</dbReference>
<dbReference type="PRINTS" id="PR00096">
    <property type="entry name" value="GATASE"/>
</dbReference>
<comment type="caution">
    <text evidence="3">The sequence shown here is derived from an EMBL/GenBank/DDBJ whole genome shotgun (WGS) entry which is preliminary data.</text>
</comment>
<dbReference type="GO" id="GO:0016787">
    <property type="term" value="F:hydrolase activity"/>
    <property type="evidence" value="ECO:0007669"/>
    <property type="project" value="UniProtKB-KW"/>
</dbReference>